<evidence type="ECO:0008006" key="4">
    <source>
        <dbReference type="Google" id="ProtNLM"/>
    </source>
</evidence>
<dbReference type="Proteomes" id="UP000195807">
    <property type="component" value="Chromosome"/>
</dbReference>
<protein>
    <recommendedName>
        <fullName evidence="4">Heavy-metal-associated domain-containing protein</fullName>
    </recommendedName>
</protein>
<dbReference type="RefSeq" id="WP_066846385.1">
    <property type="nucleotide sequence ID" value="NZ_CP019602.1"/>
</dbReference>
<feature type="region of interest" description="Disordered" evidence="1">
    <location>
        <begin position="324"/>
        <end position="353"/>
    </location>
</feature>
<reference evidence="2 3" key="1">
    <citation type="submission" date="2017-01" db="EMBL/GenBank/DDBJ databases">
        <title>Complete genome sequence of esterase-producing bacterium Croceicoccus marinus E4A9.</title>
        <authorList>
            <person name="Wu Y.-H."/>
            <person name="Cheng H."/>
            <person name="Xu L."/>
            <person name="Huo Y.-Y."/>
            <person name="Wang C.-S."/>
            <person name="Xu X.-W."/>
        </authorList>
    </citation>
    <scope>NUCLEOTIDE SEQUENCE [LARGE SCALE GENOMIC DNA]</scope>
    <source>
        <strain evidence="2 3">E4A9</strain>
    </source>
</reference>
<evidence type="ECO:0000313" key="2">
    <source>
        <dbReference type="EMBL" id="ARU16625.1"/>
    </source>
</evidence>
<evidence type="ECO:0000256" key="1">
    <source>
        <dbReference type="SAM" id="MobiDB-lite"/>
    </source>
</evidence>
<sequence length="431" mass="45197">MSISLSPPALSMARNPARIRALLAAFALAALALAGWRVAAQVEGERGIAPIASSGDFEVDGISVNAVGKTAEEARTNGWLQAQRKAWEVLYARTHGGAEAPEVADSRLSQMVSAVVVEREEIGPRRYVAKLGVIFDRARAGELFGQSDTLVRSAPMLVLPVTFSGGTAQLYESRTPWQRAWAQFRTGSSPVDYVRPFGAGGESLLLNAGQAGRRSRSWWRNILDEFGAADVLIPMARLERQWPGGPVVGTFTARHGPDNRYLGSFTMTAADDTQLADMLDRAVVRIDGIYADAMAAGRLQVDDTLNVEEATIDPALLEALTRESAPAAPAAPAPQPGTAAPAEQPAAPTPAPAAARYTVQVATPDPAALDAALTGINGTPGVSGTAVGSLAIGGTSVLQVGYAGDLDALAQALRARGWQVTQGDDALRISR</sequence>
<proteinExistence type="predicted"/>
<dbReference type="AlphaFoldDB" id="A0A1Z1FCZ4"/>
<dbReference type="STRING" id="450378.GCA_001661675_02234"/>
<organism evidence="2 3">
    <name type="scientific">Croceicoccus marinus</name>
    <dbReference type="NCBI Taxonomy" id="450378"/>
    <lineage>
        <taxon>Bacteria</taxon>
        <taxon>Pseudomonadati</taxon>
        <taxon>Pseudomonadota</taxon>
        <taxon>Alphaproteobacteria</taxon>
        <taxon>Sphingomonadales</taxon>
        <taxon>Erythrobacteraceae</taxon>
        <taxon>Croceicoccus</taxon>
    </lineage>
</organism>
<evidence type="ECO:0000313" key="3">
    <source>
        <dbReference type="Proteomes" id="UP000195807"/>
    </source>
</evidence>
<dbReference type="KEGG" id="cman:A9D14_11100"/>
<gene>
    <name evidence="2" type="ORF">A9D14_11100</name>
</gene>
<dbReference type="EMBL" id="CP019602">
    <property type="protein sequence ID" value="ARU16625.1"/>
    <property type="molecule type" value="Genomic_DNA"/>
</dbReference>
<keyword evidence="3" id="KW-1185">Reference proteome</keyword>
<accession>A0A1Z1FCZ4</accession>
<dbReference type="OrthoDB" id="7420165at2"/>
<name>A0A1Z1FCZ4_9SPHN</name>
<feature type="compositionally biased region" description="Low complexity" evidence="1">
    <location>
        <begin position="336"/>
        <end position="346"/>
    </location>
</feature>